<gene>
    <name evidence="2" type="ORF">HUJ06_005881</name>
</gene>
<keyword evidence="3" id="KW-1185">Reference proteome</keyword>
<name>A0A822YUK5_NELNU</name>
<dbReference type="EMBL" id="DUZY01000004">
    <property type="protein sequence ID" value="DAD35241.1"/>
    <property type="molecule type" value="Genomic_DNA"/>
</dbReference>
<evidence type="ECO:0000313" key="3">
    <source>
        <dbReference type="Proteomes" id="UP000607653"/>
    </source>
</evidence>
<sequence length="111" mass="12711">MENLIEREIQVAESCGLSFLGGGESGKRSFDMEPQKEREGEQQGSEEEDGWESNISLDEADEDFRVWKATSFLLTKLFDVAFKIFNGQSMVVVELLKRKLREKGKESKIIF</sequence>
<protein>
    <submittedName>
        <fullName evidence="2">Uncharacterized protein</fullName>
    </submittedName>
</protein>
<organism evidence="2 3">
    <name type="scientific">Nelumbo nucifera</name>
    <name type="common">Sacred lotus</name>
    <dbReference type="NCBI Taxonomy" id="4432"/>
    <lineage>
        <taxon>Eukaryota</taxon>
        <taxon>Viridiplantae</taxon>
        <taxon>Streptophyta</taxon>
        <taxon>Embryophyta</taxon>
        <taxon>Tracheophyta</taxon>
        <taxon>Spermatophyta</taxon>
        <taxon>Magnoliopsida</taxon>
        <taxon>Proteales</taxon>
        <taxon>Nelumbonaceae</taxon>
        <taxon>Nelumbo</taxon>
    </lineage>
</organism>
<evidence type="ECO:0000256" key="1">
    <source>
        <dbReference type="SAM" id="MobiDB-lite"/>
    </source>
</evidence>
<dbReference type="AlphaFoldDB" id="A0A822YUK5"/>
<accession>A0A822YUK5</accession>
<proteinExistence type="predicted"/>
<feature type="region of interest" description="Disordered" evidence="1">
    <location>
        <begin position="19"/>
        <end position="54"/>
    </location>
</feature>
<feature type="compositionally biased region" description="Basic and acidic residues" evidence="1">
    <location>
        <begin position="25"/>
        <end position="41"/>
    </location>
</feature>
<dbReference type="Proteomes" id="UP000607653">
    <property type="component" value="Unassembled WGS sequence"/>
</dbReference>
<evidence type="ECO:0000313" key="2">
    <source>
        <dbReference type="EMBL" id="DAD35241.1"/>
    </source>
</evidence>
<comment type="caution">
    <text evidence="2">The sequence shown here is derived from an EMBL/GenBank/DDBJ whole genome shotgun (WGS) entry which is preliminary data.</text>
</comment>
<reference evidence="2 3" key="1">
    <citation type="journal article" date="2020" name="Mol. Biol. Evol.">
        <title>Distinct Expression and Methylation Patterns for Genes with Different Fates following a Single Whole-Genome Duplication in Flowering Plants.</title>
        <authorList>
            <person name="Shi T."/>
            <person name="Rahmani R.S."/>
            <person name="Gugger P.F."/>
            <person name="Wang M."/>
            <person name="Li H."/>
            <person name="Zhang Y."/>
            <person name="Li Z."/>
            <person name="Wang Q."/>
            <person name="Van de Peer Y."/>
            <person name="Marchal K."/>
            <person name="Chen J."/>
        </authorList>
    </citation>
    <scope>NUCLEOTIDE SEQUENCE [LARGE SCALE GENOMIC DNA]</scope>
    <source>
        <tissue evidence="2">Leaf</tissue>
    </source>
</reference>